<reference evidence="2 3" key="1">
    <citation type="submission" date="2022-06" db="EMBL/GenBank/DDBJ databases">
        <title>Halogeometricum sp. a new haloarchaeum isolate from saline soil.</title>
        <authorList>
            <person name="Strakova D."/>
            <person name="Galisteo C."/>
            <person name="Sanchez-Porro C."/>
            <person name="Ventosa A."/>
        </authorList>
    </citation>
    <scope>NUCLEOTIDE SEQUENCE [LARGE SCALE GENOMIC DNA]</scope>
    <source>
        <strain evidence="3">S3BR25-2</strain>
    </source>
</reference>
<accession>A0ABU2G2W8</accession>
<dbReference type="Proteomes" id="UP001254813">
    <property type="component" value="Unassembled WGS sequence"/>
</dbReference>
<feature type="region of interest" description="Disordered" evidence="1">
    <location>
        <begin position="204"/>
        <end position="227"/>
    </location>
</feature>
<evidence type="ECO:0000256" key="1">
    <source>
        <dbReference type="SAM" id="MobiDB-lite"/>
    </source>
</evidence>
<sequence>MSDRSSGDRVRVAAAALLAVLAVVAPAYGVLVLADVSAGEFRSSTTGSTTAASATTNGSAPAVANATVVVRAPDSVRPRLERSLRESFAERGFDVTVASEIPDDGSPVLVVAVDSWGARWNPATPSATVEWRTAFDANGHEDHLTAALADEPIRFDSRNGSDVVVAGDYRLDDRGTGIVSRPAYDRRLAAVVGEETARRTLEAVRRETAANGSTAAAVAERRTRSGK</sequence>
<organism evidence="2 3">
    <name type="scientific">Halogeometricum luteum</name>
    <dbReference type="NCBI Taxonomy" id="2950537"/>
    <lineage>
        <taxon>Archaea</taxon>
        <taxon>Methanobacteriati</taxon>
        <taxon>Methanobacteriota</taxon>
        <taxon>Stenosarchaea group</taxon>
        <taxon>Halobacteria</taxon>
        <taxon>Halobacteriales</taxon>
        <taxon>Haloferacaceae</taxon>
        <taxon>Halogeometricum</taxon>
    </lineage>
</organism>
<feature type="compositionally biased region" description="Low complexity" evidence="1">
    <location>
        <begin position="209"/>
        <end position="218"/>
    </location>
</feature>
<evidence type="ECO:0000313" key="3">
    <source>
        <dbReference type="Proteomes" id="UP001254813"/>
    </source>
</evidence>
<proteinExistence type="predicted"/>
<keyword evidence="3" id="KW-1185">Reference proteome</keyword>
<gene>
    <name evidence="2" type="ORF">NDI79_10460</name>
</gene>
<comment type="caution">
    <text evidence="2">The sequence shown here is derived from an EMBL/GenBank/DDBJ whole genome shotgun (WGS) entry which is preliminary data.</text>
</comment>
<protein>
    <submittedName>
        <fullName evidence="2">Uncharacterized protein</fullName>
    </submittedName>
</protein>
<name>A0ABU2G2W8_9EURY</name>
<dbReference type="RefSeq" id="WP_310928419.1">
    <property type="nucleotide sequence ID" value="NZ_JAMQOQ010000002.1"/>
</dbReference>
<dbReference type="EMBL" id="JAMQOQ010000002">
    <property type="protein sequence ID" value="MDS0294594.1"/>
    <property type="molecule type" value="Genomic_DNA"/>
</dbReference>
<evidence type="ECO:0000313" key="2">
    <source>
        <dbReference type="EMBL" id="MDS0294594.1"/>
    </source>
</evidence>